<name>A0A7E6EH36_9MOLL</name>
<gene>
    <name evidence="2" type="primary">LOC115227766</name>
</gene>
<proteinExistence type="predicted"/>
<dbReference type="Proteomes" id="UP000515154">
    <property type="component" value="Unplaced"/>
</dbReference>
<dbReference type="KEGG" id="osn:115227766"/>
<organism evidence="1 2">
    <name type="scientific">Octopus sinensis</name>
    <name type="common">East Asian common octopus</name>
    <dbReference type="NCBI Taxonomy" id="2607531"/>
    <lineage>
        <taxon>Eukaryota</taxon>
        <taxon>Metazoa</taxon>
        <taxon>Spiralia</taxon>
        <taxon>Lophotrochozoa</taxon>
        <taxon>Mollusca</taxon>
        <taxon>Cephalopoda</taxon>
        <taxon>Coleoidea</taxon>
        <taxon>Octopodiformes</taxon>
        <taxon>Octopoda</taxon>
        <taxon>Incirrata</taxon>
        <taxon>Octopodidae</taxon>
        <taxon>Octopus</taxon>
    </lineage>
</organism>
<protein>
    <submittedName>
        <fullName evidence="2">Uncharacterized protein LOC115227766</fullName>
    </submittedName>
</protein>
<accession>A0A7E6EH36</accession>
<keyword evidence="1" id="KW-1185">Reference proteome</keyword>
<dbReference type="AlphaFoldDB" id="A0A7E6EH36"/>
<evidence type="ECO:0000313" key="2">
    <source>
        <dbReference type="RefSeq" id="XP_036354628.1"/>
    </source>
</evidence>
<sequence>MASPTGHAVDPADGCTKVGKTWMDVDYYQLKSINNKRKRLRNDDAGDIEGFMGPWAPFEGEEAVSRPNQDQLKELNEIVAKRNAKKGNAPLETNYDVKSVLHGRILCYCSDGDGGLHGQVFYQHSHRRGNQSPDGLCPDQVLYSQETDSHLEWTHQADHDYEMVPQFCPPSPFMWNGRSCEGRLCVVFRFGKSMGRGGVFRVTTDTIMR</sequence>
<reference evidence="2" key="1">
    <citation type="submission" date="2025-08" db="UniProtKB">
        <authorList>
            <consortium name="RefSeq"/>
        </authorList>
    </citation>
    <scope>IDENTIFICATION</scope>
</reference>
<evidence type="ECO:0000313" key="1">
    <source>
        <dbReference type="Proteomes" id="UP000515154"/>
    </source>
</evidence>
<dbReference type="RefSeq" id="XP_036354628.1">
    <property type="nucleotide sequence ID" value="XM_036498735.1"/>
</dbReference>